<sequence length="362" mass="37964">MHPARLAAAALAVLLLSSCSSLPPSFPAPTPPATVSGTAGQPATASAPATQADPSARAVEFAAAGDFGDGESAADVLDAMAGSKPQFGLALGDLSYGSPGKESAWCSFVTDHLGRDIPLQLLSGNHESDGRNGSIDAFAGCLPPRLPGVNGVYGRQWFVDLPQRDPVLRLIMISPGLHFADSGRWDYVPGNEHYDWTAAAIDSARDAAIPWVVVASHLPCHTVGRYECEPGPAVTNLLLDRKVDLVLHGHEHLYQRTHQLALGPGCPSLLPARSAGACISDTDSDFFSGAGTVFATVGTGGRPLRDVNASDSEAPYFAAYSGKNVEPTHGFLKILVTDDSLRAEFIRADGGDFVDSFTLHRP</sequence>
<dbReference type="PROSITE" id="PS51257">
    <property type="entry name" value="PROKAR_LIPOPROTEIN"/>
    <property type="match status" value="1"/>
</dbReference>
<dbReference type="Pfam" id="PF00149">
    <property type="entry name" value="Metallophos"/>
    <property type="match status" value="1"/>
</dbReference>
<reference evidence="5 6" key="1">
    <citation type="submission" date="2022-03" db="EMBL/GenBank/DDBJ databases">
        <title>Isotopic signatures of nitrous oxide derived from detoxification processes.</title>
        <authorList>
            <person name="Behrendt U."/>
            <person name="Buchen C."/>
            <person name="Well R."/>
            <person name="Ulrich A."/>
            <person name="Rohe L."/>
            <person name="Kolb S."/>
            <person name="Schloter M."/>
            <person name="Horn M.A."/>
            <person name="Augustin J."/>
        </authorList>
    </citation>
    <scope>NUCLEOTIDE SEQUENCE [LARGE SCALE GENOMIC DNA]</scope>
    <source>
        <strain evidence="5 6">S4-C24</strain>
    </source>
</reference>
<feature type="region of interest" description="Disordered" evidence="2">
    <location>
        <begin position="26"/>
        <end position="54"/>
    </location>
</feature>
<dbReference type="SUPFAM" id="SSF56300">
    <property type="entry name" value="Metallo-dependent phosphatases"/>
    <property type="match status" value="1"/>
</dbReference>
<dbReference type="PANTHER" id="PTHR22953">
    <property type="entry name" value="ACID PHOSPHATASE RELATED"/>
    <property type="match status" value="1"/>
</dbReference>
<feature type="compositionally biased region" description="Low complexity" evidence="2">
    <location>
        <begin position="33"/>
        <end position="54"/>
    </location>
</feature>
<gene>
    <name evidence="5" type="ORF">MNQ99_13200</name>
</gene>
<organism evidence="5 6">
    <name type="scientific">Arthrobacter sulfonylureivorans</name>
    <dbReference type="NCBI Taxonomy" id="2486855"/>
    <lineage>
        <taxon>Bacteria</taxon>
        <taxon>Bacillati</taxon>
        <taxon>Actinomycetota</taxon>
        <taxon>Actinomycetes</taxon>
        <taxon>Micrococcales</taxon>
        <taxon>Micrococcaceae</taxon>
        <taxon>Arthrobacter</taxon>
    </lineage>
</organism>
<dbReference type="InterPro" id="IPR039331">
    <property type="entry name" value="PAPs-like"/>
</dbReference>
<name>A0ABY3W413_9MICC</name>
<evidence type="ECO:0000259" key="4">
    <source>
        <dbReference type="Pfam" id="PF00149"/>
    </source>
</evidence>
<dbReference type="Gene3D" id="3.60.21.10">
    <property type="match status" value="1"/>
</dbReference>
<evidence type="ECO:0000313" key="6">
    <source>
        <dbReference type="Proteomes" id="UP000829069"/>
    </source>
</evidence>
<evidence type="ECO:0000256" key="2">
    <source>
        <dbReference type="SAM" id="MobiDB-lite"/>
    </source>
</evidence>
<feature type="domain" description="Calcineurin-like phosphoesterase" evidence="4">
    <location>
        <begin position="72"/>
        <end position="253"/>
    </location>
</feature>
<evidence type="ECO:0000256" key="3">
    <source>
        <dbReference type="SAM" id="SignalP"/>
    </source>
</evidence>
<dbReference type="RefSeq" id="WP_241913247.1">
    <property type="nucleotide sequence ID" value="NZ_CP093326.1"/>
</dbReference>
<keyword evidence="6" id="KW-1185">Reference proteome</keyword>
<accession>A0ABY3W413</accession>
<dbReference type="EMBL" id="CP093326">
    <property type="protein sequence ID" value="UNK44907.1"/>
    <property type="molecule type" value="Genomic_DNA"/>
</dbReference>
<dbReference type="InterPro" id="IPR004843">
    <property type="entry name" value="Calcineurin-like_PHP"/>
</dbReference>
<evidence type="ECO:0000256" key="1">
    <source>
        <dbReference type="ARBA" id="ARBA00022729"/>
    </source>
</evidence>
<dbReference type="InterPro" id="IPR029052">
    <property type="entry name" value="Metallo-depent_PP-like"/>
</dbReference>
<dbReference type="PANTHER" id="PTHR22953:SF153">
    <property type="entry name" value="PURPLE ACID PHOSPHATASE"/>
    <property type="match status" value="1"/>
</dbReference>
<protein>
    <submittedName>
        <fullName evidence="5">Metallophosphoesterase</fullName>
    </submittedName>
</protein>
<dbReference type="Proteomes" id="UP000829069">
    <property type="component" value="Chromosome"/>
</dbReference>
<evidence type="ECO:0000313" key="5">
    <source>
        <dbReference type="EMBL" id="UNK44907.1"/>
    </source>
</evidence>
<feature type="chain" id="PRO_5046486022" evidence="3">
    <location>
        <begin position="24"/>
        <end position="362"/>
    </location>
</feature>
<keyword evidence="1 3" id="KW-0732">Signal</keyword>
<proteinExistence type="predicted"/>
<feature type="signal peptide" evidence="3">
    <location>
        <begin position="1"/>
        <end position="23"/>
    </location>
</feature>